<accession>A0ACC0W1A6</accession>
<evidence type="ECO:0000313" key="2">
    <source>
        <dbReference type="Proteomes" id="UP001163321"/>
    </source>
</evidence>
<protein>
    <submittedName>
        <fullName evidence="1">Uncharacterized protein</fullName>
    </submittedName>
</protein>
<name>A0ACC0W1A6_9STRA</name>
<proteinExistence type="predicted"/>
<comment type="caution">
    <text evidence="1">The sequence shown here is derived from an EMBL/GenBank/DDBJ whole genome shotgun (WGS) entry which is preliminary data.</text>
</comment>
<evidence type="ECO:0000313" key="1">
    <source>
        <dbReference type="EMBL" id="KAI9912519.1"/>
    </source>
</evidence>
<keyword evidence="2" id="KW-1185">Reference proteome</keyword>
<reference evidence="1 2" key="1">
    <citation type="journal article" date="2022" name="bioRxiv">
        <title>The genome of the oomycete Peronosclerospora sorghi, a cosmopolitan pathogen of maize and sorghum, is inflated with dispersed pseudogenes.</title>
        <authorList>
            <person name="Fletcher K."/>
            <person name="Martin F."/>
            <person name="Isakeit T."/>
            <person name="Cavanaugh K."/>
            <person name="Magill C."/>
            <person name="Michelmore R."/>
        </authorList>
    </citation>
    <scope>NUCLEOTIDE SEQUENCE [LARGE SCALE GENOMIC DNA]</scope>
    <source>
        <strain evidence="1">P6</strain>
    </source>
</reference>
<sequence>MMTADAQLGDLLQANGESGLWPQIQALGHPPLVFWWHNVDAWIRAIETARAHVDLDDGVPREPLALPTVVTTQSLKRAVLAFLKPSATASTLGTSCLVCSLAETVTVGYQLRTLDDHPWTHRVVALHDRETMGPLASVFMPRGRRASAFDNVTPRDKTTLVWG</sequence>
<dbReference type="EMBL" id="CM047583">
    <property type="protein sequence ID" value="KAI9912519.1"/>
    <property type="molecule type" value="Genomic_DNA"/>
</dbReference>
<organism evidence="1 2">
    <name type="scientific">Peronosclerospora sorghi</name>
    <dbReference type="NCBI Taxonomy" id="230839"/>
    <lineage>
        <taxon>Eukaryota</taxon>
        <taxon>Sar</taxon>
        <taxon>Stramenopiles</taxon>
        <taxon>Oomycota</taxon>
        <taxon>Peronosporomycetes</taxon>
        <taxon>Peronosporales</taxon>
        <taxon>Peronosporaceae</taxon>
        <taxon>Peronosclerospora</taxon>
    </lineage>
</organism>
<dbReference type="Proteomes" id="UP001163321">
    <property type="component" value="Chromosome 4"/>
</dbReference>
<gene>
    <name evidence="1" type="ORF">PsorP6_006519</name>
</gene>